<dbReference type="Proteomes" id="UP000264800">
    <property type="component" value="Unplaced"/>
</dbReference>
<evidence type="ECO:0000256" key="7">
    <source>
        <dbReference type="SAM" id="MobiDB-lite"/>
    </source>
</evidence>
<keyword evidence="11" id="KW-1185">Reference proteome</keyword>
<dbReference type="GeneTree" id="ENSGT00940000153438"/>
<dbReference type="GO" id="GO:0005737">
    <property type="term" value="C:cytoplasm"/>
    <property type="evidence" value="ECO:0007669"/>
    <property type="project" value="UniProtKB-SubCell"/>
</dbReference>
<dbReference type="GO" id="GO:0030154">
    <property type="term" value="P:cell differentiation"/>
    <property type="evidence" value="ECO:0007669"/>
    <property type="project" value="UniProtKB-KW"/>
</dbReference>
<evidence type="ECO:0000256" key="2">
    <source>
        <dbReference type="ARBA" id="ARBA00007950"/>
    </source>
</evidence>
<evidence type="ECO:0000256" key="5">
    <source>
        <dbReference type="ARBA" id="ARBA00022884"/>
    </source>
</evidence>
<name>A0A3Q2ZER0_KRYMA</name>
<dbReference type="InterPro" id="IPR028816">
    <property type="entry name" value="Caprin"/>
</dbReference>
<dbReference type="Ensembl" id="ENSKMAT00000002101.1">
    <property type="protein sequence ID" value="ENSKMAP00000002053.1"/>
    <property type="gene ID" value="ENSKMAG00000001524.1"/>
</dbReference>
<accession>A0A3Q2ZER0</accession>
<dbReference type="PANTHER" id="PTHR22922">
    <property type="entry name" value="GPI-ANCHORED PROTEIN P137"/>
    <property type="match status" value="1"/>
</dbReference>
<feature type="compositionally biased region" description="Polar residues" evidence="7">
    <location>
        <begin position="493"/>
        <end position="519"/>
    </location>
</feature>
<reference evidence="10" key="1">
    <citation type="submission" date="2025-08" db="UniProtKB">
        <authorList>
            <consortium name="Ensembl"/>
        </authorList>
    </citation>
    <scope>IDENTIFICATION</scope>
</reference>
<dbReference type="PANTHER" id="PTHR22922:SF3">
    <property type="entry name" value="CAPRIN-1"/>
    <property type="match status" value="1"/>
</dbReference>
<comment type="subcellular location">
    <subcellularLocation>
        <location evidence="1">Cytoplasm</location>
    </subcellularLocation>
</comment>
<evidence type="ECO:0000259" key="8">
    <source>
        <dbReference type="Pfam" id="PF12287"/>
    </source>
</evidence>
<proteinExistence type="inferred from homology"/>
<dbReference type="GO" id="GO:0017148">
    <property type="term" value="P:negative regulation of translation"/>
    <property type="evidence" value="ECO:0007669"/>
    <property type="project" value="UniProtKB-KW"/>
</dbReference>
<feature type="region of interest" description="Disordered" evidence="7">
    <location>
        <begin position="436"/>
        <end position="459"/>
    </location>
</feature>
<dbReference type="GO" id="GO:0003723">
    <property type="term" value="F:RNA binding"/>
    <property type="evidence" value="ECO:0007669"/>
    <property type="project" value="UniProtKB-KW"/>
</dbReference>
<keyword evidence="4" id="KW-0221">Differentiation</keyword>
<dbReference type="Pfam" id="PF12287">
    <property type="entry name" value="Caprin-1_C"/>
    <property type="match status" value="1"/>
</dbReference>
<evidence type="ECO:0000256" key="6">
    <source>
        <dbReference type="ARBA" id="ARBA00023193"/>
    </source>
</evidence>
<comment type="similarity">
    <text evidence="2">Belongs to the caprin family.</text>
</comment>
<sequence length="634" mass="70018">MPSAMNANRTVQSASPDMGSAPGLAGNFALGGQSDVMKQVLCVIDKKVRNMEKKKSKLDDYKVRKNKGEGLNQDQLEALSKYQEVMNNLEFARELQKTFISLGQDIQKVVKKSARREQLQREEAEQKKLKTVLELQFILDRLGEDTVRQDLKQGVGGSPLLTDVDLAAFDEFYKLVGPDRDQNVRLTDQYEEASVHLWELLEGKDKAVVGTTYKALKETLDQVLLSGYFDRIPSHQNGVCEEEEEEESVAAAAVAAVAETSEAEEQTAEPETEVIEEFAESITVETTEFVNRQFIPDSSYSGSEKEQGDEWTRETEAVSTLQQQQPVQPAATPVALETHPVNLTSPVPTADPMVRKQVVQDLMAQMKGPYNFMQDSMLEFDGTPIDPAIVSAQPMKPAQTMDMPQMVCPPGHPDPRPIQPNSVPVQPEPTQVPIISPTPPPMYQTSHTPDPRPPTESIDPIQVFNLNAPVPPANETEALNQASQYQNSYNQAFSSQSPHSVEQTEMQSEQLQSVSAFHSQEQSGGHQQPAQQGPGFGRQSFYNSRGVSRGGPRNARGMINGYRGSSNGFRGGYDGYRPAFASTPNSGYGQPQFSTPRDYSNGNYQRDGYQQNYKRGASQGPRGVSRGSTQAMRS</sequence>
<feature type="region of interest" description="Disordered" evidence="7">
    <location>
        <begin position="490"/>
        <end position="634"/>
    </location>
</feature>
<dbReference type="AlphaFoldDB" id="A0A3Q2ZER0"/>
<feature type="compositionally biased region" description="Polar residues" evidence="7">
    <location>
        <begin position="582"/>
        <end position="613"/>
    </location>
</feature>
<feature type="domain" description="Caprin-1 dimerization" evidence="9">
    <location>
        <begin position="115"/>
        <end position="230"/>
    </location>
</feature>
<keyword evidence="5" id="KW-0694">RNA-binding</keyword>
<dbReference type="InterPro" id="IPR041637">
    <property type="entry name" value="Caprin-1_dimer"/>
</dbReference>
<evidence type="ECO:0000313" key="10">
    <source>
        <dbReference type="Ensembl" id="ENSKMAP00000002053.1"/>
    </source>
</evidence>
<reference evidence="10" key="2">
    <citation type="submission" date="2025-09" db="UniProtKB">
        <authorList>
            <consortium name="Ensembl"/>
        </authorList>
    </citation>
    <scope>IDENTIFICATION</scope>
</reference>
<evidence type="ECO:0000256" key="3">
    <source>
        <dbReference type="ARBA" id="ARBA00022490"/>
    </source>
</evidence>
<dbReference type="Pfam" id="PF18293">
    <property type="entry name" value="Caprin-1_dimer"/>
    <property type="match status" value="1"/>
</dbReference>
<evidence type="ECO:0000256" key="1">
    <source>
        <dbReference type="ARBA" id="ARBA00004496"/>
    </source>
</evidence>
<keyword evidence="3" id="KW-0963">Cytoplasm</keyword>
<protein>
    <submittedName>
        <fullName evidence="10">Cell cycle associated protein 1b</fullName>
    </submittedName>
</protein>
<feature type="domain" description="Cytoplasmic activation/proliferation-associated protein-1 C term" evidence="8">
    <location>
        <begin position="463"/>
        <end position="623"/>
    </location>
</feature>
<evidence type="ECO:0000256" key="4">
    <source>
        <dbReference type="ARBA" id="ARBA00022782"/>
    </source>
</evidence>
<evidence type="ECO:0000313" key="11">
    <source>
        <dbReference type="Proteomes" id="UP000264800"/>
    </source>
</evidence>
<organism evidence="10 11">
    <name type="scientific">Kryptolebias marmoratus</name>
    <name type="common">Mangrove killifish</name>
    <name type="synonym">Rivulus marmoratus</name>
    <dbReference type="NCBI Taxonomy" id="37003"/>
    <lineage>
        <taxon>Eukaryota</taxon>
        <taxon>Metazoa</taxon>
        <taxon>Chordata</taxon>
        <taxon>Craniata</taxon>
        <taxon>Vertebrata</taxon>
        <taxon>Euteleostomi</taxon>
        <taxon>Actinopterygii</taxon>
        <taxon>Neopterygii</taxon>
        <taxon>Teleostei</taxon>
        <taxon>Neoteleostei</taxon>
        <taxon>Acanthomorphata</taxon>
        <taxon>Ovalentaria</taxon>
        <taxon>Atherinomorphae</taxon>
        <taxon>Cyprinodontiformes</taxon>
        <taxon>Rivulidae</taxon>
        <taxon>Kryptolebias</taxon>
    </lineage>
</organism>
<keyword evidence="6" id="KW-0652">Protein synthesis inhibitor</keyword>
<feature type="compositionally biased region" description="Low complexity" evidence="7">
    <location>
        <begin position="520"/>
        <end position="539"/>
    </location>
</feature>
<evidence type="ECO:0000259" key="9">
    <source>
        <dbReference type="Pfam" id="PF18293"/>
    </source>
</evidence>
<dbReference type="InterPro" id="IPR022070">
    <property type="entry name" value="Caprin-1_C"/>
</dbReference>